<dbReference type="InterPro" id="IPR023312">
    <property type="entry name" value="Put_nitroreductase_C_bac"/>
</dbReference>
<evidence type="ECO:0000313" key="5">
    <source>
        <dbReference type="Proteomes" id="UP000587760"/>
    </source>
</evidence>
<dbReference type="Gene3D" id="2.20.180.10">
    <property type="entry name" value="putative fmn-dependent nitroreductase like domains"/>
    <property type="match status" value="1"/>
</dbReference>
<keyword evidence="5" id="KW-1185">Reference proteome</keyword>
<feature type="domain" description="Nitroreductase" evidence="3">
    <location>
        <begin position="7"/>
        <end position="148"/>
    </location>
</feature>
<dbReference type="AlphaFoldDB" id="A0A841R8S6"/>
<dbReference type="PANTHER" id="PTHR43673">
    <property type="entry name" value="NAD(P)H NITROREDUCTASE YDGI-RELATED"/>
    <property type="match status" value="1"/>
</dbReference>
<dbReference type="Pfam" id="PF00881">
    <property type="entry name" value="Nitroreductase"/>
    <property type="match status" value="1"/>
</dbReference>
<accession>A0A841R8S6</accession>
<keyword evidence="2" id="KW-0560">Oxidoreductase</keyword>
<evidence type="ECO:0000313" key="4">
    <source>
        <dbReference type="EMBL" id="MBB6481684.1"/>
    </source>
</evidence>
<dbReference type="SUPFAM" id="SSF55469">
    <property type="entry name" value="FMN-dependent nitroreductase-like"/>
    <property type="match status" value="1"/>
</dbReference>
<name>A0A841R8S6_9SPIO</name>
<dbReference type="Proteomes" id="UP000587760">
    <property type="component" value="Unassembled WGS sequence"/>
</dbReference>
<dbReference type="RefSeq" id="WP_184747920.1">
    <property type="nucleotide sequence ID" value="NZ_JACHGJ010000007.1"/>
</dbReference>
<dbReference type="PANTHER" id="PTHR43673:SF10">
    <property type="entry name" value="NADH DEHYDROGENASE_NAD(P)H NITROREDUCTASE XCC3605-RELATED"/>
    <property type="match status" value="1"/>
</dbReference>
<evidence type="ECO:0000256" key="2">
    <source>
        <dbReference type="ARBA" id="ARBA00023002"/>
    </source>
</evidence>
<organism evidence="4 5">
    <name type="scientific">Spirochaeta isovalerica</name>
    <dbReference type="NCBI Taxonomy" id="150"/>
    <lineage>
        <taxon>Bacteria</taxon>
        <taxon>Pseudomonadati</taxon>
        <taxon>Spirochaetota</taxon>
        <taxon>Spirochaetia</taxon>
        <taxon>Spirochaetales</taxon>
        <taxon>Spirochaetaceae</taxon>
        <taxon>Spirochaeta</taxon>
    </lineage>
</organism>
<comment type="similarity">
    <text evidence="1">Belongs to the nitroreductase family.</text>
</comment>
<dbReference type="InterPro" id="IPR029479">
    <property type="entry name" value="Nitroreductase"/>
</dbReference>
<sequence length="187" mass="20982">MFSELVRNNRTRRIYNRSEVSQSLLKELIEDCRFSASTVNRQEIRYILVNDDQMCRSIFRITNLPTTHKVDEENRPGAFVIMVTKRDMNLPDSFLYYNLGIATANLTLSASSRGYSCVTLLSTNMEKLAALVSLDPDYKAVSVIAVGKSEQAVQTTDIEGGDTSYYKDKGVHTVPKLTADSLIIGKI</sequence>
<protein>
    <submittedName>
        <fullName evidence="4">Nitroreductase</fullName>
    </submittedName>
</protein>
<dbReference type="EMBL" id="JACHGJ010000007">
    <property type="protein sequence ID" value="MBB6481684.1"/>
    <property type="molecule type" value="Genomic_DNA"/>
</dbReference>
<comment type="caution">
    <text evidence="4">The sequence shown here is derived from an EMBL/GenBank/DDBJ whole genome shotgun (WGS) entry which is preliminary data.</text>
</comment>
<gene>
    <name evidence="4" type="ORF">HNR50_003364</name>
</gene>
<evidence type="ECO:0000259" key="3">
    <source>
        <dbReference type="Pfam" id="PF00881"/>
    </source>
</evidence>
<evidence type="ECO:0000256" key="1">
    <source>
        <dbReference type="ARBA" id="ARBA00007118"/>
    </source>
</evidence>
<dbReference type="Gene3D" id="3.40.109.10">
    <property type="entry name" value="NADH Oxidase"/>
    <property type="match status" value="1"/>
</dbReference>
<dbReference type="CDD" id="cd02062">
    <property type="entry name" value="Nitro_FMN_reductase"/>
    <property type="match status" value="1"/>
</dbReference>
<reference evidence="4 5" key="1">
    <citation type="submission" date="2020-08" db="EMBL/GenBank/DDBJ databases">
        <title>Genomic Encyclopedia of Type Strains, Phase IV (KMG-IV): sequencing the most valuable type-strain genomes for metagenomic binning, comparative biology and taxonomic classification.</title>
        <authorList>
            <person name="Goeker M."/>
        </authorList>
    </citation>
    <scope>NUCLEOTIDE SEQUENCE [LARGE SCALE GENOMIC DNA]</scope>
    <source>
        <strain evidence="4 5">DSM 2461</strain>
    </source>
</reference>
<dbReference type="GO" id="GO:0016491">
    <property type="term" value="F:oxidoreductase activity"/>
    <property type="evidence" value="ECO:0007669"/>
    <property type="project" value="UniProtKB-KW"/>
</dbReference>
<dbReference type="InterPro" id="IPR000415">
    <property type="entry name" value="Nitroreductase-like"/>
</dbReference>
<proteinExistence type="inferred from homology"/>